<gene>
    <name evidence="2" type="ORF">XENOCAPTIV_006184</name>
</gene>
<dbReference type="PANTHER" id="PTHR45702">
    <property type="entry name" value="ADAM10/ADAM17 METALLOPEPTIDASE FAMILY MEMBER"/>
    <property type="match status" value="1"/>
</dbReference>
<keyword evidence="3" id="KW-1185">Reference proteome</keyword>
<evidence type="ECO:0000313" key="2">
    <source>
        <dbReference type="EMBL" id="MEQ2203985.1"/>
    </source>
</evidence>
<evidence type="ECO:0000313" key="3">
    <source>
        <dbReference type="Proteomes" id="UP001434883"/>
    </source>
</evidence>
<evidence type="ECO:0000256" key="1">
    <source>
        <dbReference type="SAM" id="MobiDB-lite"/>
    </source>
</evidence>
<proteinExistence type="predicted"/>
<reference evidence="2 3" key="1">
    <citation type="submission" date="2021-06" db="EMBL/GenBank/DDBJ databases">
        <authorList>
            <person name="Palmer J.M."/>
        </authorList>
    </citation>
    <scope>NUCLEOTIDE SEQUENCE [LARGE SCALE GENOMIC DNA]</scope>
    <source>
        <strain evidence="2 3">XC_2019</strain>
        <tissue evidence="2">Muscle</tissue>
    </source>
</reference>
<accession>A0ABV0R783</accession>
<dbReference type="InterPro" id="IPR051489">
    <property type="entry name" value="ADAM_Metalloproteinase"/>
</dbReference>
<feature type="region of interest" description="Disordered" evidence="1">
    <location>
        <begin position="244"/>
        <end position="300"/>
    </location>
</feature>
<feature type="compositionally biased region" description="Low complexity" evidence="1">
    <location>
        <begin position="258"/>
        <end position="269"/>
    </location>
</feature>
<comment type="caution">
    <text evidence="2">The sequence shown here is derived from an EMBL/GenBank/DDBJ whole genome shotgun (WGS) entry which is preliminary data.</text>
</comment>
<sequence length="300" mass="32936">KISVGKTLRLKAPLCFKERNSKVCGNSRVEDGEDCDPGLLHRDDDPCCSEVCKFKRGARCRQFRTYGLAPAMVSVCVKGGFELDKNVRLWDFIDKLDINTFGKFLADNIVGSVVVFSLVFWIPLSILVHCVNEVNKEWIPPQSKAETSDGLFSSQAVFTPQSQDMLNNLESASVRIVKPPQPPSFSAIRTGPSSQFLQQQSQVQALAPAAACSDSTQDPGSSYAANQDSVGEQRMATILEDISSDSHLGEEGPLGDFTTAGASSSATKSSYEDLTEQNPSIRDRRRLTRQDRLDTKETEC</sequence>
<dbReference type="PANTHER" id="PTHR45702:SF6">
    <property type="entry name" value="DISINTEGRIN AND METALLOPROTEINASE DOMAIN-CONTAINING PROTEIN 17"/>
    <property type="match status" value="1"/>
</dbReference>
<name>A0ABV0R783_9TELE</name>
<protein>
    <submittedName>
        <fullName evidence="2">Uncharacterized protein</fullName>
    </submittedName>
</protein>
<organism evidence="2 3">
    <name type="scientific">Xenoophorus captivus</name>
    <dbReference type="NCBI Taxonomy" id="1517983"/>
    <lineage>
        <taxon>Eukaryota</taxon>
        <taxon>Metazoa</taxon>
        <taxon>Chordata</taxon>
        <taxon>Craniata</taxon>
        <taxon>Vertebrata</taxon>
        <taxon>Euteleostomi</taxon>
        <taxon>Actinopterygii</taxon>
        <taxon>Neopterygii</taxon>
        <taxon>Teleostei</taxon>
        <taxon>Neoteleostei</taxon>
        <taxon>Acanthomorphata</taxon>
        <taxon>Ovalentaria</taxon>
        <taxon>Atherinomorphae</taxon>
        <taxon>Cyprinodontiformes</taxon>
        <taxon>Goodeidae</taxon>
        <taxon>Xenoophorus</taxon>
    </lineage>
</organism>
<feature type="non-terminal residue" evidence="2">
    <location>
        <position position="1"/>
    </location>
</feature>
<dbReference type="Gene3D" id="4.10.70.10">
    <property type="entry name" value="Disintegrin domain"/>
    <property type="match status" value="1"/>
</dbReference>
<dbReference type="EMBL" id="JAHRIN010035292">
    <property type="protein sequence ID" value="MEQ2203985.1"/>
    <property type="molecule type" value="Genomic_DNA"/>
</dbReference>
<feature type="compositionally biased region" description="Basic and acidic residues" evidence="1">
    <location>
        <begin position="288"/>
        <end position="300"/>
    </location>
</feature>
<dbReference type="Proteomes" id="UP001434883">
    <property type="component" value="Unassembled WGS sequence"/>
</dbReference>
<dbReference type="InterPro" id="IPR036436">
    <property type="entry name" value="Disintegrin_dom_sf"/>
</dbReference>